<dbReference type="EMBL" id="UINC01085906">
    <property type="protein sequence ID" value="SVC33866.1"/>
    <property type="molecule type" value="Genomic_DNA"/>
</dbReference>
<dbReference type="PANTHER" id="PTHR35889">
    <property type="entry name" value="CYCLOINULO-OLIGOSACCHARIDE FRUCTANOTRANSFERASE-RELATED"/>
    <property type="match status" value="1"/>
</dbReference>
<gene>
    <name evidence="2" type="ORF">METZ01_LOCUS286720</name>
</gene>
<organism evidence="2">
    <name type="scientific">marine metagenome</name>
    <dbReference type="NCBI Taxonomy" id="408172"/>
    <lineage>
        <taxon>unclassified sequences</taxon>
        <taxon>metagenomes</taxon>
        <taxon>ecological metagenomes</taxon>
    </lineage>
</organism>
<dbReference type="InterPro" id="IPR000421">
    <property type="entry name" value="FA58C"/>
</dbReference>
<feature type="non-terminal residue" evidence="2">
    <location>
        <position position="403"/>
    </location>
</feature>
<dbReference type="InterPro" id="IPR008979">
    <property type="entry name" value="Galactose-bd-like_sf"/>
</dbReference>
<dbReference type="SUPFAM" id="SSF49785">
    <property type="entry name" value="Galactose-binding domain-like"/>
    <property type="match status" value="1"/>
</dbReference>
<dbReference type="PANTHER" id="PTHR35889:SF3">
    <property type="entry name" value="F-BOX DOMAIN-CONTAINING PROTEIN"/>
    <property type="match status" value="1"/>
</dbReference>
<accession>A0A382LAX7</accession>
<sequence>HWLDVVHYGDTHGYDKDKTRPNAWPYRDYVIRAFNGDKPYGRFVREQVAGDALYPDTRDGIEGTGFIAAGPWDFIGHAEVPETKLDGRIARNIDRDDMVKNTMNTFISTTVQCARCHDHKFDAVNMTDYYRMQAVFAALDRADREYHPDPKTARQLAELKAEVEKQQSALKAVESEIKDRGGTELADLDQQLRGLRERSKIKKRPEHGYHSQIVAGQDTTKWVQVDLGQAQAVKQVTLIGTSDSFNNIGDGFGFPVRYKIEASSDAAFESNVTAVTDKSKADESNPGIKPQHFKTDHLEARYIRITATKLAKRSNDFIFALAELRVLNASGDNLANGKTVIALDSIEAPVRWRKSNLVDGLYPGQAADPAAANKLEAVEAQLDKLLQSILSGELDDKRQAAKA</sequence>
<dbReference type="Pfam" id="PF07583">
    <property type="entry name" value="PSCyt2"/>
    <property type="match status" value="1"/>
</dbReference>
<dbReference type="Gene3D" id="2.60.120.260">
    <property type="entry name" value="Galactose-binding domain-like"/>
    <property type="match status" value="1"/>
</dbReference>
<evidence type="ECO:0000313" key="2">
    <source>
        <dbReference type="EMBL" id="SVC33866.1"/>
    </source>
</evidence>
<evidence type="ECO:0000259" key="1">
    <source>
        <dbReference type="PROSITE" id="PS50022"/>
    </source>
</evidence>
<proteinExistence type="predicted"/>
<dbReference type="AlphaFoldDB" id="A0A382LAX7"/>
<name>A0A382LAX7_9ZZZZ</name>
<feature type="non-terminal residue" evidence="2">
    <location>
        <position position="1"/>
    </location>
</feature>
<dbReference type="PROSITE" id="PS50022">
    <property type="entry name" value="FA58C_3"/>
    <property type="match status" value="1"/>
</dbReference>
<reference evidence="2" key="1">
    <citation type="submission" date="2018-05" db="EMBL/GenBank/DDBJ databases">
        <authorList>
            <person name="Lanie J.A."/>
            <person name="Ng W.-L."/>
            <person name="Kazmierczak K.M."/>
            <person name="Andrzejewski T.M."/>
            <person name="Davidsen T.M."/>
            <person name="Wayne K.J."/>
            <person name="Tettelin H."/>
            <person name="Glass J.I."/>
            <person name="Rusch D."/>
            <person name="Podicherti R."/>
            <person name="Tsui H.-C.T."/>
            <person name="Winkler M.E."/>
        </authorList>
    </citation>
    <scope>NUCLEOTIDE SEQUENCE</scope>
</reference>
<dbReference type="InterPro" id="IPR011444">
    <property type="entry name" value="DUF1549"/>
</dbReference>
<protein>
    <recommendedName>
        <fullName evidence="1">F5/8 type C domain-containing protein</fullName>
    </recommendedName>
</protein>
<feature type="domain" description="F5/8 type C" evidence="1">
    <location>
        <begin position="165"/>
        <end position="329"/>
    </location>
</feature>
<dbReference type="Pfam" id="PF00754">
    <property type="entry name" value="F5_F8_type_C"/>
    <property type="match status" value="1"/>
</dbReference>